<dbReference type="GeneID" id="65073033"/>
<dbReference type="RefSeq" id="YP_010084005.1">
    <property type="nucleotide sequence ID" value="NC_055055.1"/>
</dbReference>
<evidence type="ECO:0000313" key="3">
    <source>
        <dbReference type="Proteomes" id="UP000222236"/>
    </source>
</evidence>
<evidence type="ECO:0000256" key="1">
    <source>
        <dbReference type="SAM" id="MobiDB-lite"/>
    </source>
</evidence>
<sequence>MIASTRLASVVSRSAMLSCWRRSAVPSPRVSAKRSLTWPVSWSAGIPDVSEKQPPRVGRSPRGDAAMTDAERSAQYRARKALRLRVGHARPGQLSDGLLLDLIRKSIDNGSAAQTVARLVGELARRYP</sequence>
<dbReference type="Proteomes" id="UP000222236">
    <property type="component" value="Segment"/>
</dbReference>
<dbReference type="KEGG" id="vg:65073033"/>
<reference evidence="2 3" key="1">
    <citation type="submission" date="2017-03" db="EMBL/GenBank/DDBJ databases">
        <title>Complete nucleotide sequence of a bacteriophage from Xanthomonas oryzae pv. oryzicola.</title>
        <authorList>
            <person name="Niu X."/>
            <person name="Li K."/>
            <person name="Xu L."/>
            <person name="Zhao M."/>
            <person name="Jiang W."/>
            <person name="Tang J."/>
            <person name="He Y."/>
        </authorList>
    </citation>
    <scope>NUCLEOTIDE SEQUENCE [LARGE SCALE GENOMIC DNA]</scope>
</reference>
<proteinExistence type="predicted"/>
<dbReference type="EMBL" id="KY853667">
    <property type="protein sequence ID" value="ARK07720.1"/>
    <property type="molecule type" value="Genomic_DNA"/>
</dbReference>
<evidence type="ECO:0000313" key="2">
    <source>
        <dbReference type="EMBL" id="ARK07720.1"/>
    </source>
</evidence>
<feature type="region of interest" description="Disordered" evidence="1">
    <location>
        <begin position="47"/>
        <end position="71"/>
    </location>
</feature>
<organism evidence="2 3">
    <name type="scientific">Xanthomonas phage Xf409</name>
    <dbReference type="NCBI Taxonomy" id="1979540"/>
    <lineage>
        <taxon>Viruses</taxon>
        <taxon>Monodnaviria</taxon>
        <taxon>Loebvirae</taxon>
        <taxon>Hofneiviricota</taxon>
        <taxon>Faserviricetes</taxon>
        <taxon>Tubulavirales</taxon>
        <taxon>Inoviridae</taxon>
        <taxon>Xylivirus</taxon>
        <taxon>Xylivirus Xf109</taxon>
    </lineage>
</organism>
<name>A0A1W6DXJ1_9VIRU</name>
<protein>
    <submittedName>
        <fullName evidence="2">Uncharacterized protein</fullName>
    </submittedName>
</protein>
<accession>A0A1W6DXJ1</accession>